<evidence type="ECO:0000256" key="2">
    <source>
        <dbReference type="ARBA" id="ARBA00022777"/>
    </source>
</evidence>
<accession>A0A4R6RM27</accession>
<protein>
    <submittedName>
        <fullName evidence="4">Pseudouridine kinase</fullName>
    </submittedName>
</protein>
<feature type="domain" description="Carbohydrate kinase PfkB" evidence="3">
    <location>
        <begin position="13"/>
        <end position="297"/>
    </location>
</feature>
<evidence type="ECO:0000256" key="1">
    <source>
        <dbReference type="ARBA" id="ARBA00022679"/>
    </source>
</evidence>
<dbReference type="OrthoDB" id="9806249at2"/>
<dbReference type="AlphaFoldDB" id="A0A4R6RM27"/>
<sequence>MTDHAFDAGAGPLVFVGGCHRDVVARTLDAFEPATSCPGVIAERPGGVARNVAVLVASAGLPVGFVGRVGDDPAGRALADALAAAGIGPVELRVDADARTGTYVAVHGADGELVAGVSDLSIYDRVTPAELDASPALAAAGTVFADANLPVAALAGLAARFGPRLAVDAISRAKAPRLAAVLGAGALVFVNLPSAETLAGRPLADPAAAAAALAGLGARRAVVTGGARPVAVLDGGTVTLRPVPACPVVDVTGAGDALSAGTLAALAHGRPLADAVDVGIAAARAALAGAGALARLPADVVAALAPSLEGARP</sequence>
<dbReference type="InterPro" id="IPR011611">
    <property type="entry name" value="PfkB_dom"/>
</dbReference>
<evidence type="ECO:0000259" key="3">
    <source>
        <dbReference type="Pfam" id="PF00294"/>
    </source>
</evidence>
<keyword evidence="1" id="KW-0808">Transferase</keyword>
<dbReference type="InterPro" id="IPR029056">
    <property type="entry name" value="Ribokinase-like"/>
</dbReference>
<dbReference type="PANTHER" id="PTHR10584:SF166">
    <property type="entry name" value="RIBOKINASE"/>
    <property type="match status" value="1"/>
</dbReference>
<dbReference type="Proteomes" id="UP000294547">
    <property type="component" value="Unassembled WGS sequence"/>
</dbReference>
<dbReference type="RefSeq" id="WP_126535282.1">
    <property type="nucleotide sequence ID" value="NZ_BSPM01000008.1"/>
</dbReference>
<proteinExistence type="predicted"/>
<organism evidence="4 5">
    <name type="scientific">Oharaeibacter diazotrophicus</name>
    <dbReference type="NCBI Taxonomy" id="1920512"/>
    <lineage>
        <taxon>Bacteria</taxon>
        <taxon>Pseudomonadati</taxon>
        <taxon>Pseudomonadota</taxon>
        <taxon>Alphaproteobacteria</taxon>
        <taxon>Hyphomicrobiales</taxon>
        <taxon>Pleomorphomonadaceae</taxon>
        <taxon>Oharaeibacter</taxon>
    </lineage>
</organism>
<name>A0A4R6RM27_9HYPH</name>
<reference evidence="4 5" key="1">
    <citation type="submission" date="2019-03" db="EMBL/GenBank/DDBJ databases">
        <title>Genomic Encyclopedia of Type Strains, Phase IV (KMG-IV): sequencing the most valuable type-strain genomes for metagenomic binning, comparative biology and taxonomic classification.</title>
        <authorList>
            <person name="Goeker M."/>
        </authorList>
    </citation>
    <scope>NUCLEOTIDE SEQUENCE [LARGE SCALE GENOMIC DNA]</scope>
    <source>
        <strain evidence="4 5">DSM 102969</strain>
    </source>
</reference>
<dbReference type="GO" id="GO:0016301">
    <property type="term" value="F:kinase activity"/>
    <property type="evidence" value="ECO:0007669"/>
    <property type="project" value="UniProtKB-KW"/>
</dbReference>
<evidence type="ECO:0000313" key="5">
    <source>
        <dbReference type="Proteomes" id="UP000294547"/>
    </source>
</evidence>
<evidence type="ECO:0000313" key="4">
    <source>
        <dbReference type="EMBL" id="TDP87610.1"/>
    </source>
</evidence>
<dbReference type="EMBL" id="SNXY01000006">
    <property type="protein sequence ID" value="TDP87610.1"/>
    <property type="molecule type" value="Genomic_DNA"/>
</dbReference>
<dbReference type="Pfam" id="PF00294">
    <property type="entry name" value="PfkB"/>
    <property type="match status" value="1"/>
</dbReference>
<gene>
    <name evidence="4" type="ORF">EDD54_1509</name>
</gene>
<dbReference type="GO" id="GO:0005829">
    <property type="term" value="C:cytosol"/>
    <property type="evidence" value="ECO:0007669"/>
    <property type="project" value="TreeGrafter"/>
</dbReference>
<dbReference type="SUPFAM" id="SSF53613">
    <property type="entry name" value="Ribokinase-like"/>
    <property type="match status" value="1"/>
</dbReference>
<dbReference type="PANTHER" id="PTHR10584">
    <property type="entry name" value="SUGAR KINASE"/>
    <property type="match status" value="1"/>
</dbReference>
<keyword evidence="2 4" id="KW-0418">Kinase</keyword>
<dbReference type="Gene3D" id="3.40.1190.20">
    <property type="match status" value="1"/>
</dbReference>
<keyword evidence="5" id="KW-1185">Reference proteome</keyword>
<comment type="caution">
    <text evidence="4">The sequence shown here is derived from an EMBL/GenBank/DDBJ whole genome shotgun (WGS) entry which is preliminary data.</text>
</comment>